<organism evidence="3 4">
    <name type="scientific">Meripilus lineatus</name>
    <dbReference type="NCBI Taxonomy" id="2056292"/>
    <lineage>
        <taxon>Eukaryota</taxon>
        <taxon>Fungi</taxon>
        <taxon>Dikarya</taxon>
        <taxon>Basidiomycota</taxon>
        <taxon>Agaricomycotina</taxon>
        <taxon>Agaricomycetes</taxon>
        <taxon>Polyporales</taxon>
        <taxon>Meripilaceae</taxon>
        <taxon>Meripilus</taxon>
    </lineage>
</organism>
<reference evidence="3" key="1">
    <citation type="submission" date="2022-07" db="EMBL/GenBank/DDBJ databases">
        <title>Genome Sequence of Physisporinus lineatus.</title>
        <authorList>
            <person name="Buettner E."/>
        </authorList>
    </citation>
    <scope>NUCLEOTIDE SEQUENCE</scope>
    <source>
        <strain evidence="3">VT162</strain>
    </source>
</reference>
<keyword evidence="2" id="KW-0472">Membrane</keyword>
<keyword evidence="2" id="KW-1133">Transmembrane helix</keyword>
<feature type="transmembrane region" description="Helical" evidence="2">
    <location>
        <begin position="147"/>
        <end position="166"/>
    </location>
</feature>
<feature type="transmembrane region" description="Helical" evidence="2">
    <location>
        <begin position="117"/>
        <end position="135"/>
    </location>
</feature>
<feature type="compositionally biased region" description="Basic and acidic residues" evidence="1">
    <location>
        <begin position="377"/>
        <end position="387"/>
    </location>
</feature>
<dbReference type="EMBL" id="JANAWD010000197">
    <property type="protein sequence ID" value="KAJ3484224.1"/>
    <property type="molecule type" value="Genomic_DNA"/>
</dbReference>
<evidence type="ECO:0000313" key="3">
    <source>
        <dbReference type="EMBL" id="KAJ3484224.1"/>
    </source>
</evidence>
<feature type="region of interest" description="Disordered" evidence="1">
    <location>
        <begin position="367"/>
        <end position="387"/>
    </location>
</feature>
<keyword evidence="4" id="KW-1185">Reference proteome</keyword>
<protein>
    <submittedName>
        <fullName evidence="3">Uncharacterized protein</fullName>
    </submittedName>
</protein>
<evidence type="ECO:0000256" key="1">
    <source>
        <dbReference type="SAM" id="MobiDB-lite"/>
    </source>
</evidence>
<proteinExistence type="predicted"/>
<evidence type="ECO:0000313" key="4">
    <source>
        <dbReference type="Proteomes" id="UP001212997"/>
    </source>
</evidence>
<name>A0AAD5V2X4_9APHY</name>
<evidence type="ECO:0000256" key="2">
    <source>
        <dbReference type="SAM" id="Phobius"/>
    </source>
</evidence>
<comment type="caution">
    <text evidence="3">The sequence shown here is derived from an EMBL/GenBank/DDBJ whole genome shotgun (WGS) entry which is preliminary data.</text>
</comment>
<accession>A0AAD5V2X4</accession>
<feature type="transmembrane region" description="Helical" evidence="2">
    <location>
        <begin position="244"/>
        <end position="266"/>
    </location>
</feature>
<keyword evidence="2" id="KW-0812">Transmembrane</keyword>
<dbReference type="Proteomes" id="UP001212997">
    <property type="component" value="Unassembled WGS sequence"/>
</dbReference>
<gene>
    <name evidence="3" type="ORF">NLI96_g5788</name>
</gene>
<feature type="transmembrane region" description="Helical" evidence="2">
    <location>
        <begin position="286"/>
        <end position="307"/>
    </location>
</feature>
<sequence length="387" mass="44003">MNTSSDKCSTICLFDPSVRWNVTFWTPGGVCATCGWTPPQVSQGMVDFLNLTGSPPAAYLQAYCLNPPRDDACPFGYCSNPDIAGIPVRYSGESQIYVTNLCALILLFISPEDASKILWPWVVNYGYLFTGAIIALETGSLTRIHALLLISLLYCSPISLSVFYGFPLPRASREQTVQISSYLSSRHIFFWCLNWSQESCQNRPDLQGFKIDAAFVSVMIASVLGMAITLGLESKFRRVGLKAPHWWSMTGLFALGHFMIFIYWIFCVEYFLIHKTLPGDNEFTPTIGQIFAVFGSGPPIYVVVQIFGRHIIHNHRKGREPSAYLDRPYDWRGWIPSFIRPYISFRVVDCLRVTRYRDLQRWRKARDRPFNPPQAGRNDEEAGKARR</sequence>
<feature type="transmembrane region" description="Helical" evidence="2">
    <location>
        <begin position="213"/>
        <end position="232"/>
    </location>
</feature>
<dbReference type="AlphaFoldDB" id="A0AAD5V2X4"/>